<feature type="compositionally biased region" description="Low complexity" evidence="1">
    <location>
        <begin position="70"/>
        <end position="93"/>
    </location>
</feature>
<feature type="compositionally biased region" description="Basic and acidic residues" evidence="1">
    <location>
        <begin position="39"/>
        <end position="56"/>
    </location>
</feature>
<dbReference type="Proteomes" id="UP001195963">
    <property type="component" value="Unassembled WGS sequence"/>
</dbReference>
<reference evidence="2 3" key="1">
    <citation type="submission" date="2021-07" db="EMBL/GenBank/DDBJ databases">
        <title>Shewanella sp. nov, isolated from SCS.</title>
        <authorList>
            <person name="Cao W.R."/>
        </authorList>
    </citation>
    <scope>NUCLEOTIDE SEQUENCE [LARGE SCALE GENOMIC DNA]</scope>
    <source>
        <strain evidence="2 3">NR704-98</strain>
    </source>
</reference>
<proteinExistence type="predicted"/>
<protein>
    <submittedName>
        <fullName evidence="2">Uncharacterized protein</fullName>
    </submittedName>
</protein>
<comment type="caution">
    <text evidence="2">The sequence shown here is derived from an EMBL/GenBank/DDBJ whole genome shotgun (WGS) entry which is preliminary data.</text>
</comment>
<accession>A0ABS7E6N7</accession>
<dbReference type="EMBL" id="JAHZST010000013">
    <property type="protein sequence ID" value="MBW8185349.1"/>
    <property type="molecule type" value="Genomic_DNA"/>
</dbReference>
<name>A0ABS7E6N7_9GAMM</name>
<evidence type="ECO:0000256" key="1">
    <source>
        <dbReference type="SAM" id="MobiDB-lite"/>
    </source>
</evidence>
<evidence type="ECO:0000313" key="3">
    <source>
        <dbReference type="Proteomes" id="UP001195963"/>
    </source>
</evidence>
<gene>
    <name evidence="2" type="ORF">K0625_16975</name>
</gene>
<feature type="region of interest" description="Disordered" evidence="1">
    <location>
        <begin position="16"/>
        <end position="93"/>
    </location>
</feature>
<feature type="compositionally biased region" description="Low complexity" evidence="1">
    <location>
        <begin position="16"/>
        <end position="25"/>
    </location>
</feature>
<evidence type="ECO:0000313" key="2">
    <source>
        <dbReference type="EMBL" id="MBW8185349.1"/>
    </source>
</evidence>
<organism evidence="2 3">
    <name type="scientific">Shewanella nanhaiensis</name>
    <dbReference type="NCBI Taxonomy" id="2864872"/>
    <lineage>
        <taxon>Bacteria</taxon>
        <taxon>Pseudomonadati</taxon>
        <taxon>Pseudomonadota</taxon>
        <taxon>Gammaproteobacteria</taxon>
        <taxon>Alteromonadales</taxon>
        <taxon>Shewanellaceae</taxon>
        <taxon>Shewanella</taxon>
    </lineage>
</organism>
<sequence>MLVVTNYPNVPIATTNAATDAARTDNLQRPPVIPPQEMTKGHEERPFTPQHERTAQHADVLARLNEKSQGKQQGTGQQQEDAKQQQKQTQPQQALMVKDLLKGKPALQRRDIRNNQYEMSANRDEGGKETRTRVLDQPSEVYQMFGQHIEAFYQEQTKPVAQSAISAFI</sequence>
<dbReference type="RefSeq" id="WP_220110781.1">
    <property type="nucleotide sequence ID" value="NZ_JAHZST010000013.1"/>
</dbReference>
<keyword evidence="3" id="KW-1185">Reference proteome</keyword>